<dbReference type="Proteomes" id="UP000824142">
    <property type="component" value="Unassembled WGS sequence"/>
</dbReference>
<evidence type="ECO:0000313" key="3">
    <source>
        <dbReference type="Proteomes" id="UP000824142"/>
    </source>
</evidence>
<reference evidence="2" key="1">
    <citation type="submission" date="2020-10" db="EMBL/GenBank/DDBJ databases">
        <authorList>
            <person name="Gilroy R."/>
        </authorList>
    </citation>
    <scope>NUCLEOTIDE SEQUENCE</scope>
    <source>
        <strain evidence="2">CHK136-897</strain>
    </source>
</reference>
<dbReference type="GO" id="GO:0016787">
    <property type="term" value="F:hydrolase activity"/>
    <property type="evidence" value="ECO:0007669"/>
    <property type="project" value="UniProtKB-KW"/>
</dbReference>
<gene>
    <name evidence="2" type="ORF">IAC63_01145</name>
</gene>
<dbReference type="InterPro" id="IPR011105">
    <property type="entry name" value="Cell_wall_hydrolase_SleB"/>
</dbReference>
<dbReference type="EMBL" id="DVNO01000006">
    <property type="protein sequence ID" value="HIU65230.1"/>
    <property type="molecule type" value="Genomic_DNA"/>
</dbReference>
<dbReference type="Pfam" id="PF07486">
    <property type="entry name" value="Hydrolase_2"/>
    <property type="match status" value="1"/>
</dbReference>
<proteinExistence type="predicted"/>
<feature type="domain" description="Cell wall hydrolase SleB" evidence="1">
    <location>
        <begin position="51"/>
        <end position="135"/>
    </location>
</feature>
<comment type="caution">
    <text evidence="2">The sequence shown here is derived from an EMBL/GenBank/DDBJ whole genome shotgun (WGS) entry which is preliminary data.</text>
</comment>
<organism evidence="2 3">
    <name type="scientific">Candidatus Enterousia avicola</name>
    <dbReference type="NCBI Taxonomy" id="2840787"/>
    <lineage>
        <taxon>Bacteria</taxon>
        <taxon>Pseudomonadati</taxon>
        <taxon>Pseudomonadota</taxon>
        <taxon>Alphaproteobacteria</taxon>
        <taxon>Candidatus Enterousia</taxon>
    </lineage>
</organism>
<accession>A0A9D1MRC4</accession>
<protein>
    <submittedName>
        <fullName evidence="2">Cell wall hydrolase</fullName>
    </submittedName>
</protein>
<sequence length="136" mass="15408">MHLTLIKSSDEKKSIAYKIARVVYAETNARSLRVVEALTSMIHNLSISSGKTFHQIVSDKSLFEALNENSKNNKLTRVQPDNNGFQMCLRVAMRMLNGSLSDCCYGAIRFHREDTLPEWAMSKGYIADIDGLLFYL</sequence>
<evidence type="ECO:0000313" key="2">
    <source>
        <dbReference type="EMBL" id="HIU65230.1"/>
    </source>
</evidence>
<name>A0A9D1MRC4_9PROT</name>
<reference evidence="2" key="2">
    <citation type="journal article" date="2021" name="PeerJ">
        <title>Extensive microbial diversity within the chicken gut microbiome revealed by metagenomics and culture.</title>
        <authorList>
            <person name="Gilroy R."/>
            <person name="Ravi A."/>
            <person name="Getino M."/>
            <person name="Pursley I."/>
            <person name="Horton D.L."/>
            <person name="Alikhan N.F."/>
            <person name="Baker D."/>
            <person name="Gharbi K."/>
            <person name="Hall N."/>
            <person name="Watson M."/>
            <person name="Adriaenssens E.M."/>
            <person name="Foster-Nyarko E."/>
            <person name="Jarju S."/>
            <person name="Secka A."/>
            <person name="Antonio M."/>
            <person name="Oren A."/>
            <person name="Chaudhuri R.R."/>
            <person name="La Ragione R."/>
            <person name="Hildebrand F."/>
            <person name="Pallen M.J."/>
        </authorList>
    </citation>
    <scope>NUCLEOTIDE SEQUENCE</scope>
    <source>
        <strain evidence="2">CHK136-897</strain>
    </source>
</reference>
<evidence type="ECO:0000259" key="1">
    <source>
        <dbReference type="Pfam" id="PF07486"/>
    </source>
</evidence>
<dbReference type="AlphaFoldDB" id="A0A9D1MRC4"/>
<keyword evidence="2" id="KW-0378">Hydrolase</keyword>